<dbReference type="VEuPathDB" id="FungiDB:T551_02919"/>
<dbReference type="Proteomes" id="UP000053447">
    <property type="component" value="Unassembled WGS sequence"/>
</dbReference>
<keyword evidence="8 12" id="KW-0067">ATP-binding</keyword>
<dbReference type="SMART" id="SM00745">
    <property type="entry name" value="MIT"/>
    <property type="match status" value="1"/>
</dbReference>
<dbReference type="SMART" id="SM00382">
    <property type="entry name" value="AAA"/>
    <property type="match status" value="1"/>
</dbReference>
<dbReference type="GO" id="GO:0043328">
    <property type="term" value="P:protein transport to vacuole involved in ubiquitin-dependent protein catabolic process via the multivesicular body sorting pathway"/>
    <property type="evidence" value="ECO:0007669"/>
    <property type="project" value="EnsemblFungi"/>
</dbReference>
<dbReference type="Gene3D" id="1.20.58.80">
    <property type="entry name" value="Phosphotransferase system, lactose/cellobiose-type IIA subunit"/>
    <property type="match status" value="1"/>
</dbReference>
<dbReference type="PANTHER" id="PTHR23074">
    <property type="entry name" value="AAA DOMAIN-CONTAINING"/>
    <property type="match status" value="1"/>
</dbReference>
<evidence type="ECO:0000256" key="7">
    <source>
        <dbReference type="ARBA" id="ARBA00022801"/>
    </source>
</evidence>
<comment type="caution">
    <text evidence="15">The sequence shown here is derived from an EMBL/GenBank/DDBJ whole genome shotgun (WGS) entry which is preliminary data.</text>
</comment>
<evidence type="ECO:0000256" key="9">
    <source>
        <dbReference type="ARBA" id="ARBA00022927"/>
    </source>
</evidence>
<protein>
    <recommendedName>
        <fullName evidence="3">vesicle-fusing ATPase</fullName>
        <ecNumber evidence="3">3.6.4.6</ecNumber>
    </recommendedName>
</protein>
<keyword evidence="4" id="KW-0813">Transport</keyword>
<dbReference type="FunFam" id="3.40.50.300:FF:000043">
    <property type="entry name" value="Vacuolar protein sorting-associated protein 4"/>
    <property type="match status" value="1"/>
</dbReference>
<feature type="domain" description="MIT" evidence="14">
    <location>
        <begin position="3"/>
        <end position="80"/>
    </location>
</feature>
<dbReference type="InterPro" id="IPR015415">
    <property type="entry name" value="Spast_Vps4_C"/>
</dbReference>
<gene>
    <name evidence="15" type="ORF">T551_02919</name>
</gene>
<dbReference type="CDD" id="cd02678">
    <property type="entry name" value="MIT_VPS4"/>
    <property type="match status" value="1"/>
</dbReference>
<evidence type="ECO:0000256" key="3">
    <source>
        <dbReference type="ARBA" id="ARBA00012674"/>
    </source>
</evidence>
<dbReference type="InterPro" id="IPR003960">
    <property type="entry name" value="ATPase_AAA_CS"/>
</dbReference>
<dbReference type="GeneID" id="28941437"/>
<dbReference type="RefSeq" id="XP_018228723.1">
    <property type="nucleotide sequence ID" value="XM_018375182.1"/>
</dbReference>
<dbReference type="InterPro" id="IPR007330">
    <property type="entry name" value="MIT_dom"/>
</dbReference>
<keyword evidence="9" id="KW-0653">Protein transport</keyword>
<dbReference type="GO" id="GO:0005524">
    <property type="term" value="F:ATP binding"/>
    <property type="evidence" value="ECO:0007669"/>
    <property type="project" value="UniProtKB-KW"/>
</dbReference>
<evidence type="ECO:0000256" key="11">
    <source>
        <dbReference type="ARBA" id="ARBA00048883"/>
    </source>
</evidence>
<dbReference type="PANTHER" id="PTHR23074:SF83">
    <property type="entry name" value="VACUOLAR PROTEIN SORTING-ASSOCIATED PROTEIN 4A"/>
    <property type="match status" value="1"/>
</dbReference>
<evidence type="ECO:0000313" key="16">
    <source>
        <dbReference type="Proteomes" id="UP000053447"/>
    </source>
</evidence>
<dbReference type="InterPro" id="IPR041569">
    <property type="entry name" value="AAA_lid_3"/>
</dbReference>
<proteinExistence type="inferred from homology"/>
<dbReference type="GO" id="GO:0007084">
    <property type="term" value="P:mitotic nuclear membrane reassembly"/>
    <property type="evidence" value="ECO:0007669"/>
    <property type="project" value="EnsemblFungi"/>
</dbReference>
<evidence type="ECO:0000256" key="12">
    <source>
        <dbReference type="RuleBase" id="RU003651"/>
    </source>
</evidence>
<dbReference type="AlphaFoldDB" id="A0A0W4ZHV9"/>
<accession>A0A0W4ZHV9</accession>
<feature type="domain" description="AAA+ ATPase" evidence="13">
    <location>
        <begin position="166"/>
        <end position="301"/>
    </location>
</feature>
<reference evidence="16" key="1">
    <citation type="journal article" date="2016" name="Nat. Commun.">
        <title>Genome analysis of three Pneumocystis species reveals adaptation mechanisms to life exclusively in mammalian hosts.</title>
        <authorList>
            <person name="Ma L."/>
            <person name="Chen Z."/>
            <person name="Huang D.W."/>
            <person name="Kutty G."/>
            <person name="Ishihara M."/>
            <person name="Wang H."/>
            <person name="Abouelleil A."/>
            <person name="Bishop L."/>
            <person name="Davey E."/>
            <person name="Deng R."/>
            <person name="Deng X."/>
            <person name="Fan L."/>
            <person name="Fantoni G."/>
            <person name="Fitzgerald M."/>
            <person name="Gogineni E."/>
            <person name="Goldberg J.M."/>
            <person name="Handley G."/>
            <person name="Hu X."/>
            <person name="Huber C."/>
            <person name="Jiao X."/>
            <person name="Jones K."/>
            <person name="Levin J.Z."/>
            <person name="Liu Y."/>
            <person name="Macdonald P."/>
            <person name="Melnikov A."/>
            <person name="Raley C."/>
            <person name="Sassi M."/>
            <person name="Sherman B.T."/>
            <person name="Song X."/>
            <person name="Sykes S."/>
            <person name="Tran B."/>
            <person name="Walsh L."/>
            <person name="Xia Y."/>
            <person name="Yang J."/>
            <person name="Young S."/>
            <person name="Zeng Q."/>
            <person name="Zheng X."/>
            <person name="Stephens R."/>
            <person name="Nusbaum C."/>
            <person name="Birren B.W."/>
            <person name="Azadi P."/>
            <person name="Lempicki R.A."/>
            <person name="Cuomo C.A."/>
            <person name="Kovacs J.A."/>
        </authorList>
    </citation>
    <scope>NUCLEOTIDE SEQUENCE [LARGE SCALE GENOMIC DNA]</scope>
    <source>
        <strain evidence="16">RU7</strain>
    </source>
</reference>
<keyword evidence="10" id="KW-0472">Membrane</keyword>
<dbReference type="STRING" id="1408657.A0A0W4ZHV9"/>
<evidence type="ECO:0000259" key="14">
    <source>
        <dbReference type="SMART" id="SM00745"/>
    </source>
</evidence>
<evidence type="ECO:0000256" key="1">
    <source>
        <dbReference type="ARBA" id="ARBA00004481"/>
    </source>
</evidence>
<evidence type="ECO:0000256" key="2">
    <source>
        <dbReference type="ARBA" id="ARBA00006914"/>
    </source>
</evidence>
<dbReference type="InterPro" id="IPR050304">
    <property type="entry name" value="MT-severing_AAA_ATPase"/>
</dbReference>
<dbReference type="FunFam" id="1.10.8.60:FF:000015">
    <property type="entry name" value="vacuolar protein sorting-associated protein 4A"/>
    <property type="match status" value="1"/>
</dbReference>
<dbReference type="EMBL" id="LFWA01000013">
    <property type="protein sequence ID" value="KTW27952.1"/>
    <property type="molecule type" value="Genomic_DNA"/>
</dbReference>
<dbReference type="SUPFAM" id="SSF116846">
    <property type="entry name" value="MIT domain"/>
    <property type="match status" value="1"/>
</dbReference>
<dbReference type="Pfam" id="PF09336">
    <property type="entry name" value="Vps4_C"/>
    <property type="match status" value="1"/>
</dbReference>
<keyword evidence="6" id="KW-0967">Endosome</keyword>
<evidence type="ECO:0000256" key="10">
    <source>
        <dbReference type="ARBA" id="ARBA00023136"/>
    </source>
</evidence>
<dbReference type="Pfam" id="PF00004">
    <property type="entry name" value="AAA"/>
    <property type="match status" value="1"/>
</dbReference>
<comment type="similarity">
    <text evidence="2 12">Belongs to the AAA ATPase family.</text>
</comment>
<evidence type="ECO:0000256" key="8">
    <source>
        <dbReference type="ARBA" id="ARBA00022840"/>
    </source>
</evidence>
<dbReference type="EC" id="3.6.4.6" evidence="3"/>
<dbReference type="InterPro" id="IPR045253">
    <property type="entry name" value="VPS4_MIT"/>
</dbReference>
<dbReference type="InterPro" id="IPR036181">
    <property type="entry name" value="MIT_dom_sf"/>
</dbReference>
<evidence type="ECO:0000259" key="13">
    <source>
        <dbReference type="SMART" id="SM00382"/>
    </source>
</evidence>
<evidence type="ECO:0000256" key="6">
    <source>
        <dbReference type="ARBA" id="ARBA00022753"/>
    </source>
</evidence>
<dbReference type="Gene3D" id="3.40.50.300">
    <property type="entry name" value="P-loop containing nucleotide triphosphate hydrolases"/>
    <property type="match status" value="1"/>
</dbReference>
<dbReference type="PROSITE" id="PS00674">
    <property type="entry name" value="AAA"/>
    <property type="match status" value="1"/>
</dbReference>
<keyword evidence="16" id="KW-1185">Reference proteome</keyword>
<dbReference type="GO" id="GO:0010008">
    <property type="term" value="C:endosome membrane"/>
    <property type="evidence" value="ECO:0007669"/>
    <property type="project" value="UniProtKB-SubCell"/>
</dbReference>
<dbReference type="Gene3D" id="1.10.8.60">
    <property type="match status" value="1"/>
</dbReference>
<dbReference type="InterPro" id="IPR003593">
    <property type="entry name" value="AAA+_ATPase"/>
</dbReference>
<keyword evidence="5 12" id="KW-0547">Nucleotide-binding</keyword>
<comment type="catalytic activity">
    <reaction evidence="11">
        <text>ATP + H2O = ADP + phosphate + H(+)</text>
        <dbReference type="Rhea" id="RHEA:13065"/>
        <dbReference type="ChEBI" id="CHEBI:15377"/>
        <dbReference type="ChEBI" id="CHEBI:15378"/>
        <dbReference type="ChEBI" id="CHEBI:30616"/>
        <dbReference type="ChEBI" id="CHEBI:43474"/>
        <dbReference type="ChEBI" id="CHEBI:456216"/>
        <dbReference type="EC" id="3.6.4.6"/>
    </reaction>
</comment>
<dbReference type="Pfam" id="PF17862">
    <property type="entry name" value="AAA_lid_3"/>
    <property type="match status" value="1"/>
</dbReference>
<name>A0A0W4ZHV9_PNEJ7</name>
<dbReference type="Pfam" id="PF04212">
    <property type="entry name" value="MIT"/>
    <property type="match status" value="1"/>
</dbReference>
<organism evidence="15 16">
    <name type="scientific">Pneumocystis jirovecii (strain RU7)</name>
    <name type="common">Human pneumocystis pneumonia agent</name>
    <dbReference type="NCBI Taxonomy" id="1408657"/>
    <lineage>
        <taxon>Eukaryota</taxon>
        <taxon>Fungi</taxon>
        <taxon>Dikarya</taxon>
        <taxon>Ascomycota</taxon>
        <taxon>Taphrinomycotina</taxon>
        <taxon>Pneumocystomycetes</taxon>
        <taxon>Pneumocystaceae</taxon>
        <taxon>Pneumocystis</taxon>
    </lineage>
</organism>
<dbReference type="InterPro" id="IPR027417">
    <property type="entry name" value="P-loop_NTPase"/>
</dbReference>
<dbReference type="FunFam" id="1.20.58.80:FF:000004">
    <property type="entry name" value="Vacuolar protein sorting-associated protein 4"/>
    <property type="match status" value="1"/>
</dbReference>
<keyword evidence="7" id="KW-0378">Hydrolase</keyword>
<evidence type="ECO:0000313" key="15">
    <source>
        <dbReference type="EMBL" id="KTW27952.1"/>
    </source>
</evidence>
<evidence type="ECO:0000256" key="5">
    <source>
        <dbReference type="ARBA" id="ARBA00022741"/>
    </source>
</evidence>
<dbReference type="OrthoDB" id="29072at2759"/>
<dbReference type="SUPFAM" id="SSF52540">
    <property type="entry name" value="P-loop containing nucleoside triphosphate hydrolases"/>
    <property type="match status" value="1"/>
</dbReference>
<comment type="subcellular location">
    <subcellularLocation>
        <location evidence="1">Endosome membrane</location>
        <topology evidence="1">Peripheral membrane protein</topology>
    </subcellularLocation>
</comment>
<dbReference type="InterPro" id="IPR003959">
    <property type="entry name" value="ATPase_AAA_core"/>
</dbReference>
<sequence>MSNIDFLGKAISIVKKAIEEDNAQKYNEAYKLYINSLECFNMALKYEKSENGKNLIRDKVTQYLDRAEMLKEYLEKNNGNMKYRSVKINGNELGLGKKMKKDSDSDDNDDIETRKLKSALASTVISESPNVRWDDVAGLDSAKDALKEAVILPARLPHLFKGSRKPWIGILLYGPPGTGKSHLAKAVATESKSTFFSVSSSDLVSKWMGESERLVKQLFAMAREKRPAIIFIDEIDALAGTRNDGDSEASRRIKTELLVQMNGVGTDSSGILVLGASNIPWALDPAIRRRFERRVYVPLPDSTARLKLFKLNIGDIPTELTANDFKILVEKTEGYSGSDIAIAVRDAVMEPVRRIYSATHFCYVDCPNGKRLLTPCSPGFLGAQEMTWEKGTADTLLEPILTMNDFLKALKNTRPTVSSDDLTRYIQFTHEFGLDG</sequence>
<dbReference type="eggNOG" id="KOG0739">
    <property type="taxonomic scope" value="Eukaryota"/>
</dbReference>
<dbReference type="GO" id="GO:0016887">
    <property type="term" value="F:ATP hydrolysis activity"/>
    <property type="evidence" value="ECO:0007669"/>
    <property type="project" value="InterPro"/>
</dbReference>
<evidence type="ECO:0000256" key="4">
    <source>
        <dbReference type="ARBA" id="ARBA00022448"/>
    </source>
</evidence>
<dbReference type="GO" id="GO:0007033">
    <property type="term" value="P:vacuole organization"/>
    <property type="evidence" value="ECO:0007669"/>
    <property type="project" value="TreeGrafter"/>
</dbReference>